<gene>
    <name evidence="2" type="ORF">ACFSKU_14095</name>
</gene>
<dbReference type="EMBL" id="JBHUHV010000041">
    <property type="protein sequence ID" value="MFD2068023.1"/>
    <property type="molecule type" value="Genomic_DNA"/>
</dbReference>
<comment type="caution">
    <text evidence="2">The sequence shown here is derived from an EMBL/GenBank/DDBJ whole genome shotgun (WGS) entry which is preliminary data.</text>
</comment>
<keyword evidence="3" id="KW-1185">Reference proteome</keyword>
<dbReference type="Gene3D" id="3.90.550.10">
    <property type="entry name" value="Spore Coat Polysaccharide Biosynthesis Protein SpsA, Chain A"/>
    <property type="match status" value="1"/>
</dbReference>
<accession>A0ABW4X0H8</accession>
<evidence type="ECO:0000259" key="1">
    <source>
        <dbReference type="Pfam" id="PF00535"/>
    </source>
</evidence>
<evidence type="ECO:0000313" key="3">
    <source>
        <dbReference type="Proteomes" id="UP001597369"/>
    </source>
</evidence>
<dbReference type="Pfam" id="PF00535">
    <property type="entry name" value="Glycos_transf_2"/>
    <property type="match status" value="1"/>
</dbReference>
<protein>
    <submittedName>
        <fullName evidence="2">Glycosyltransferase family 2 protein</fullName>
    </submittedName>
</protein>
<name>A0ABW4X0H8_9BACT</name>
<dbReference type="Proteomes" id="UP001597369">
    <property type="component" value="Unassembled WGS sequence"/>
</dbReference>
<dbReference type="InterPro" id="IPR029044">
    <property type="entry name" value="Nucleotide-diphossugar_trans"/>
</dbReference>
<reference evidence="3" key="1">
    <citation type="journal article" date="2019" name="Int. J. Syst. Evol. Microbiol.">
        <title>The Global Catalogue of Microorganisms (GCM) 10K type strain sequencing project: providing services to taxonomists for standard genome sequencing and annotation.</title>
        <authorList>
            <consortium name="The Broad Institute Genomics Platform"/>
            <consortium name="The Broad Institute Genome Sequencing Center for Infectious Disease"/>
            <person name="Wu L."/>
            <person name="Ma J."/>
        </authorList>
    </citation>
    <scope>NUCLEOTIDE SEQUENCE [LARGE SCALE GENOMIC DNA]</scope>
    <source>
        <strain evidence="3">JCM 16545</strain>
    </source>
</reference>
<proteinExistence type="predicted"/>
<dbReference type="InterPro" id="IPR001173">
    <property type="entry name" value="Glyco_trans_2-like"/>
</dbReference>
<organism evidence="2 3">
    <name type="scientific">Pontibacter silvestris</name>
    <dbReference type="NCBI Taxonomy" id="2305183"/>
    <lineage>
        <taxon>Bacteria</taxon>
        <taxon>Pseudomonadati</taxon>
        <taxon>Bacteroidota</taxon>
        <taxon>Cytophagia</taxon>
        <taxon>Cytophagales</taxon>
        <taxon>Hymenobacteraceae</taxon>
        <taxon>Pontibacter</taxon>
    </lineage>
</organism>
<sequence length="327" mass="38138">MMARIPSSPPSIKPLPQSKNRPLWSVMIPVYNCSQYLTETLEGVLRQGIPEKVMQIEVIDDASTDADVAEIVERIGKGRVKYFRQSENVGSLRNFETCINRAQGELVHILHGDDRVLDGYYEKVGKLFQQYPEAGAAFCRYNYIDETGKLMYPQRPEVTQEGLLHDWLIKLAEYQRVQYVAIAVRREVYEKLGGFFGLTYGEDWEMWVRIAKYYPLAYTPEILAEYRKHESSISGQKFITGENLTDIIRAMELIQTHLPESKREIIFRRSNKFYAHYGVRVANRLWHDLHNKQAVNAQIKQVLKMHKDPLLFWKIAKIRIKVLLNRA</sequence>
<evidence type="ECO:0000313" key="2">
    <source>
        <dbReference type="EMBL" id="MFD2068023.1"/>
    </source>
</evidence>
<feature type="domain" description="Glycosyltransferase 2-like" evidence="1">
    <location>
        <begin position="25"/>
        <end position="166"/>
    </location>
</feature>
<dbReference type="PANTHER" id="PTHR22916:SF3">
    <property type="entry name" value="UDP-GLCNAC:BETAGAL BETA-1,3-N-ACETYLGLUCOSAMINYLTRANSFERASE-LIKE PROTEIN 1"/>
    <property type="match status" value="1"/>
</dbReference>
<dbReference type="PANTHER" id="PTHR22916">
    <property type="entry name" value="GLYCOSYLTRANSFERASE"/>
    <property type="match status" value="1"/>
</dbReference>
<dbReference type="SUPFAM" id="SSF53448">
    <property type="entry name" value="Nucleotide-diphospho-sugar transferases"/>
    <property type="match status" value="1"/>
</dbReference>
<dbReference type="RefSeq" id="WP_229963095.1">
    <property type="nucleotide sequence ID" value="NZ_JAJJWI010000051.1"/>
</dbReference>